<feature type="chain" id="PRO_5040142872" description="Osiris 19" evidence="2">
    <location>
        <begin position="20"/>
        <end position="283"/>
    </location>
</feature>
<dbReference type="GO" id="GO:0016020">
    <property type="term" value="C:membrane"/>
    <property type="evidence" value="ECO:0007669"/>
    <property type="project" value="TreeGrafter"/>
</dbReference>
<gene>
    <name evidence="3" type="ORF">BEMITA_LOCUS7446</name>
</gene>
<dbReference type="PANTHER" id="PTHR21879">
    <property type="entry name" value="FI03362P-RELATED-RELATED"/>
    <property type="match status" value="1"/>
</dbReference>
<keyword evidence="1" id="KW-0472">Membrane</keyword>
<reference evidence="3" key="1">
    <citation type="submission" date="2021-12" db="EMBL/GenBank/DDBJ databases">
        <authorList>
            <person name="King R."/>
        </authorList>
    </citation>
    <scope>NUCLEOTIDE SEQUENCE</scope>
</reference>
<evidence type="ECO:0000313" key="4">
    <source>
        <dbReference type="Proteomes" id="UP001152759"/>
    </source>
</evidence>
<sequence>MSVRKGFCWVVLCLGVVAAQGFPSAPQSNSVWSGTPMDAVVEDLRLECARENDGVSCIKFKVLGLLDQALRKDSFKVGDDIKIVKNGGSDSTSETESRGFSDQIESYIQNHDVEVQVPGSLFKGTVLTFSPRNLDKDELNLSVKLPSEENSALGTDRGIIKRRKSKLKKILIPILVFILLKALTLIPLAIGVLGLKAWNALQLSFFSFVVSVALAIFQLCKKIAADNAIPQLTAHPWADHYAAARNLFLTPEELEQPLTAADASSPDAQDLAFNAYNALSRRR</sequence>
<dbReference type="Proteomes" id="UP001152759">
    <property type="component" value="Chromosome 4"/>
</dbReference>
<dbReference type="Pfam" id="PF07898">
    <property type="entry name" value="DUF1676"/>
    <property type="match status" value="1"/>
</dbReference>
<proteinExistence type="predicted"/>
<feature type="transmembrane region" description="Helical" evidence="1">
    <location>
        <begin position="200"/>
        <end position="219"/>
    </location>
</feature>
<keyword evidence="4" id="KW-1185">Reference proteome</keyword>
<feature type="transmembrane region" description="Helical" evidence="1">
    <location>
        <begin position="170"/>
        <end position="193"/>
    </location>
</feature>
<organism evidence="3 4">
    <name type="scientific">Bemisia tabaci</name>
    <name type="common">Sweetpotato whitefly</name>
    <name type="synonym">Aleurodes tabaci</name>
    <dbReference type="NCBI Taxonomy" id="7038"/>
    <lineage>
        <taxon>Eukaryota</taxon>
        <taxon>Metazoa</taxon>
        <taxon>Ecdysozoa</taxon>
        <taxon>Arthropoda</taxon>
        <taxon>Hexapoda</taxon>
        <taxon>Insecta</taxon>
        <taxon>Pterygota</taxon>
        <taxon>Neoptera</taxon>
        <taxon>Paraneoptera</taxon>
        <taxon>Hemiptera</taxon>
        <taxon>Sternorrhyncha</taxon>
        <taxon>Aleyrodoidea</taxon>
        <taxon>Aleyrodidae</taxon>
        <taxon>Aleyrodinae</taxon>
        <taxon>Bemisia</taxon>
    </lineage>
</organism>
<keyword evidence="2" id="KW-0732">Signal</keyword>
<feature type="signal peptide" evidence="2">
    <location>
        <begin position="1"/>
        <end position="19"/>
    </location>
</feature>
<keyword evidence="1" id="KW-1133">Transmembrane helix</keyword>
<dbReference type="EMBL" id="OU963865">
    <property type="protein sequence ID" value="CAH0770588.1"/>
    <property type="molecule type" value="Genomic_DNA"/>
</dbReference>
<dbReference type="InterPro" id="IPR012464">
    <property type="entry name" value="DUF1676"/>
</dbReference>
<accession>A0A9P0CDD5</accession>
<keyword evidence="1" id="KW-0812">Transmembrane</keyword>
<dbReference type="AlphaFoldDB" id="A0A9P0CDD5"/>
<dbReference type="PANTHER" id="PTHR21879:SF6">
    <property type="entry name" value="OSIRIS 19, ISOFORM A"/>
    <property type="match status" value="1"/>
</dbReference>
<dbReference type="KEGG" id="btab:109038950"/>
<protein>
    <recommendedName>
        <fullName evidence="5">Osiris 19</fullName>
    </recommendedName>
</protein>
<evidence type="ECO:0000256" key="2">
    <source>
        <dbReference type="SAM" id="SignalP"/>
    </source>
</evidence>
<evidence type="ECO:0000256" key="1">
    <source>
        <dbReference type="SAM" id="Phobius"/>
    </source>
</evidence>
<evidence type="ECO:0000313" key="3">
    <source>
        <dbReference type="EMBL" id="CAH0770588.1"/>
    </source>
</evidence>
<name>A0A9P0CDD5_BEMTA</name>
<evidence type="ECO:0008006" key="5">
    <source>
        <dbReference type="Google" id="ProtNLM"/>
    </source>
</evidence>